<sequence length="132" mass="14199">MPFHVPQAGREDHRHRPDGHRDDVAALSPAHVLLEARPGPGDPEHLGAAAGTLLPHLVPPSARIGLSPPRFRPRPLGDSGPGRLSTLRRTCAVHETGAPPHCAPKDRAARAVRSPVRPYPACADRGTTEDWR</sequence>
<evidence type="ECO:0000313" key="2">
    <source>
        <dbReference type="EMBL" id="AKZ54937.1"/>
    </source>
</evidence>
<feature type="compositionally biased region" description="Low complexity" evidence="1">
    <location>
        <begin position="111"/>
        <end position="121"/>
    </location>
</feature>
<gene>
    <name evidence="2" type="ORF">SAM23877_1888</name>
</gene>
<organism evidence="2 3">
    <name type="scientific">Streptomyces ambofaciens (strain ATCC 23877 / 3486 / DSM 40053 / JCM 4204 / NBRC 12836 / NRRL B-2516)</name>
    <dbReference type="NCBI Taxonomy" id="278992"/>
    <lineage>
        <taxon>Bacteria</taxon>
        <taxon>Bacillati</taxon>
        <taxon>Actinomycetota</taxon>
        <taxon>Actinomycetes</taxon>
        <taxon>Kitasatosporales</taxon>
        <taxon>Streptomycetaceae</taxon>
        <taxon>Streptomyces</taxon>
    </lineage>
</organism>
<dbReference type="KEGG" id="samb:SAM23877_1888"/>
<reference evidence="3" key="1">
    <citation type="journal article" date="2015" name="J. Biotechnol.">
        <title>Complete genome sequence of Streptomyces ambofaciens ATCC 23877, the spiramycin producer.</title>
        <authorList>
            <person name="Thibessard A."/>
            <person name="Haas D."/>
            <person name="Gerbaud C."/>
            <person name="Aigle B."/>
            <person name="Lautru S."/>
            <person name="Pernodet J.L."/>
            <person name="Leblond P."/>
        </authorList>
    </citation>
    <scope>NUCLEOTIDE SEQUENCE [LARGE SCALE GENOMIC DNA]</scope>
    <source>
        <strain evidence="3">ATCC 23877 / 3486 / DSM 40053 / JCM 4204 / NBRC 12836 / NRRL B-2516</strain>
    </source>
</reference>
<dbReference type="Proteomes" id="UP000061018">
    <property type="component" value="Chromosome"/>
</dbReference>
<dbReference type="EMBL" id="CP012382">
    <property type="protein sequence ID" value="AKZ54937.1"/>
    <property type="molecule type" value="Genomic_DNA"/>
</dbReference>
<feature type="region of interest" description="Disordered" evidence="1">
    <location>
        <begin position="1"/>
        <end position="23"/>
    </location>
</feature>
<name>A0A0K2AQ04_STRA7</name>
<evidence type="ECO:0000256" key="1">
    <source>
        <dbReference type="SAM" id="MobiDB-lite"/>
    </source>
</evidence>
<protein>
    <submittedName>
        <fullName evidence="2">Uncharacterized protein</fullName>
    </submittedName>
</protein>
<evidence type="ECO:0000313" key="3">
    <source>
        <dbReference type="Proteomes" id="UP000061018"/>
    </source>
</evidence>
<feature type="compositionally biased region" description="Basic and acidic residues" evidence="1">
    <location>
        <begin position="9"/>
        <end position="23"/>
    </location>
</feature>
<feature type="region of interest" description="Disordered" evidence="1">
    <location>
        <begin position="60"/>
        <end position="132"/>
    </location>
</feature>
<proteinExistence type="predicted"/>
<dbReference type="AlphaFoldDB" id="A0A0K2AQ04"/>
<accession>A0A0K2AQ04</accession>